<dbReference type="InterPro" id="IPR014347">
    <property type="entry name" value="Tautomerase/MIF_sf"/>
</dbReference>
<keyword evidence="11" id="KW-1185">Reference proteome</keyword>
<evidence type="ECO:0000313" key="11">
    <source>
        <dbReference type="Proteomes" id="UP000591735"/>
    </source>
</evidence>
<dbReference type="RefSeq" id="WP_183701279.1">
    <property type="nucleotide sequence ID" value="NZ_JACHFE010000003.1"/>
</dbReference>
<dbReference type="InterPro" id="IPR037401">
    <property type="entry name" value="SnoaL-like"/>
</dbReference>
<keyword evidence="6" id="KW-0413">Isomerase</keyword>
<evidence type="ECO:0000256" key="2">
    <source>
        <dbReference type="ARBA" id="ARBA00003024"/>
    </source>
</evidence>
<comment type="caution">
    <text evidence="10">The sequence shown here is derived from an EMBL/GenBank/DDBJ whole genome shotgun (WGS) entry which is preliminary data.</text>
</comment>
<dbReference type="Proteomes" id="UP000591735">
    <property type="component" value="Unassembled WGS sequence"/>
</dbReference>
<evidence type="ECO:0000259" key="8">
    <source>
        <dbReference type="Pfam" id="PF01361"/>
    </source>
</evidence>
<accession>A0A840UIH8</accession>
<dbReference type="Pfam" id="PF12680">
    <property type="entry name" value="SnoaL_2"/>
    <property type="match status" value="1"/>
</dbReference>
<dbReference type="InterPro" id="IPR032710">
    <property type="entry name" value="NTF2-like_dom_sf"/>
</dbReference>
<sequence length="186" mass="20738">MPMLQVNLLSGYSGQLKNRLSRALTSVLAGITQAKPEAITVWLHEFDPDCYSRGGESRTPGQEMGAPESIVLDYLTAMENRDLDTARKHLADDFVMTFPGSGELGSLEQLVAWSKGRYRYVQKTISTVDVAYGMDDITVFVLGTLRGEWPDGTEFEGVRFIDRFVMHADRLVRQDVWNDLAIAASS</sequence>
<dbReference type="GO" id="GO:0016853">
    <property type="term" value="F:isomerase activity"/>
    <property type="evidence" value="ECO:0007669"/>
    <property type="project" value="UniProtKB-KW"/>
</dbReference>
<reference evidence="10 11" key="1">
    <citation type="submission" date="2020-08" db="EMBL/GenBank/DDBJ databases">
        <title>Genomic Encyclopedia of Type Strains, Phase IV (KMG-IV): sequencing the most valuable type-strain genomes for metagenomic binning, comparative biology and taxonomic classification.</title>
        <authorList>
            <person name="Goeker M."/>
        </authorList>
    </citation>
    <scope>NUCLEOTIDE SEQUENCE [LARGE SCALE GENOMIC DNA]</scope>
    <source>
        <strain evidence="10 11">DSM 22359</strain>
    </source>
</reference>
<evidence type="ECO:0000256" key="1">
    <source>
        <dbReference type="ARBA" id="ARBA00001379"/>
    </source>
</evidence>
<keyword evidence="10" id="KW-0670">Pyruvate</keyword>
<dbReference type="AlphaFoldDB" id="A0A840UIH8"/>
<evidence type="ECO:0000313" key="10">
    <source>
        <dbReference type="EMBL" id="MBB5320936.1"/>
    </source>
</evidence>
<evidence type="ECO:0000256" key="7">
    <source>
        <dbReference type="ARBA" id="ARBA00029674"/>
    </source>
</evidence>
<organism evidence="10 11">
    <name type="scientific">Marinobacter oulmenensis</name>
    <dbReference type="NCBI Taxonomy" id="643747"/>
    <lineage>
        <taxon>Bacteria</taxon>
        <taxon>Pseudomonadati</taxon>
        <taxon>Pseudomonadota</taxon>
        <taxon>Gammaproteobacteria</taxon>
        <taxon>Pseudomonadales</taxon>
        <taxon>Marinobacteraceae</taxon>
        <taxon>Marinobacter</taxon>
    </lineage>
</organism>
<evidence type="ECO:0000256" key="6">
    <source>
        <dbReference type="ARBA" id="ARBA00023235"/>
    </source>
</evidence>
<comment type="catalytic activity">
    <reaction evidence="1">
        <text>(2Z,4E)-2-hydroxyhexa-2,4-dienedioate = (3E)-2-oxohex-3-enedioate</text>
        <dbReference type="Rhea" id="RHEA:33431"/>
        <dbReference type="ChEBI" id="CHEBI:28080"/>
        <dbReference type="ChEBI" id="CHEBI:64908"/>
        <dbReference type="EC" id="5.3.2.6"/>
    </reaction>
</comment>
<evidence type="ECO:0000259" key="9">
    <source>
        <dbReference type="Pfam" id="PF12680"/>
    </source>
</evidence>
<dbReference type="Gene3D" id="3.30.429.10">
    <property type="entry name" value="Macrophage Migration Inhibitory Factor"/>
    <property type="match status" value="1"/>
</dbReference>
<dbReference type="Gene3D" id="3.10.450.50">
    <property type="match status" value="1"/>
</dbReference>
<evidence type="ECO:0000256" key="5">
    <source>
        <dbReference type="ARBA" id="ARBA00015750"/>
    </source>
</evidence>
<dbReference type="InterPro" id="IPR004370">
    <property type="entry name" value="4-OT-like_dom"/>
</dbReference>
<feature type="domain" description="SnoaL-like" evidence="9">
    <location>
        <begin position="71"/>
        <end position="173"/>
    </location>
</feature>
<dbReference type="EC" id="5.3.2.6" evidence="4"/>
<evidence type="ECO:0000256" key="4">
    <source>
        <dbReference type="ARBA" id="ARBA00012667"/>
    </source>
</evidence>
<dbReference type="SUPFAM" id="SSF54427">
    <property type="entry name" value="NTF2-like"/>
    <property type="match status" value="1"/>
</dbReference>
<dbReference type="Pfam" id="PF01361">
    <property type="entry name" value="Tautomerase"/>
    <property type="match status" value="1"/>
</dbReference>
<comment type="function">
    <text evidence="2">Catalyzes the ketonization of 2-hydroxymuconate stereoselectively to yield 2-oxo-3-hexenedioate.</text>
</comment>
<dbReference type="EMBL" id="JACHFE010000003">
    <property type="protein sequence ID" value="MBB5320936.1"/>
    <property type="molecule type" value="Genomic_DNA"/>
</dbReference>
<evidence type="ECO:0000256" key="3">
    <source>
        <dbReference type="ARBA" id="ARBA00011643"/>
    </source>
</evidence>
<proteinExistence type="predicted"/>
<name>A0A840UIH8_9GAMM</name>
<feature type="domain" description="4-oxalocrotonate tautomerase-like" evidence="8">
    <location>
        <begin position="2"/>
        <end position="57"/>
    </location>
</feature>
<gene>
    <name evidence="10" type="ORF">HNR38_001422</name>
</gene>
<protein>
    <recommendedName>
        <fullName evidence="5">2-hydroxymuconate tautomerase</fullName>
        <ecNumber evidence="4">5.3.2.6</ecNumber>
    </recommendedName>
    <alternativeName>
        <fullName evidence="7">4-oxalocrotonate tautomerase</fullName>
    </alternativeName>
</protein>
<dbReference type="SUPFAM" id="SSF55331">
    <property type="entry name" value="Tautomerase/MIF"/>
    <property type="match status" value="1"/>
</dbReference>
<comment type="subunit">
    <text evidence="3">Homohexamer.</text>
</comment>